<dbReference type="InterPro" id="IPR038726">
    <property type="entry name" value="PDDEXK_AddAB-type"/>
</dbReference>
<proteinExistence type="predicted"/>
<dbReference type="RefSeq" id="WP_378228821.1">
    <property type="nucleotide sequence ID" value="NZ_JBHSLL010000019.1"/>
</dbReference>
<keyword evidence="3" id="KW-1185">Reference proteome</keyword>
<comment type="caution">
    <text evidence="2">The sequence shown here is derived from an EMBL/GenBank/DDBJ whole genome shotgun (WGS) entry which is preliminary data.</text>
</comment>
<dbReference type="Pfam" id="PF12705">
    <property type="entry name" value="PDDEXK_1"/>
    <property type="match status" value="1"/>
</dbReference>
<dbReference type="InterPro" id="IPR011604">
    <property type="entry name" value="PDDEXK-like_dom_sf"/>
</dbReference>
<dbReference type="EMBL" id="JBHSLL010000019">
    <property type="protein sequence ID" value="MFC5385890.1"/>
    <property type="molecule type" value="Genomic_DNA"/>
</dbReference>
<sequence>MSSSTATTTGLIIPRVFSIPPGTPFLPTLASTLLAGKLVPDFHFEGDPLALADVTIFVPTRRAARALRFEFMQLMGGRAAILPTIRPLGEFNEDEALFEATTPENSAALDLAPPIAATERLLLLAVLVRAWKSRLPAEVAARFAEEIMVPASAADAIWLARDLADLMDEVETEGADWARLSELVSGNLAGWWQVTLDFLKIASQHWPLILAEHKRTNPAAHRSALIRFEAQRLQRNPPAGPVIAAGSTGSIPATAELLKIISRLPKGAVVLPGFDATLDAASLAAISAPQPQPALLGHPQYGLLKLIDKIGIARDEITMLGMSSSACRLRNHIVSEALRPADTTQLWPQTRKYFSDTDMAAALEGVSVLEAPNEREEALAIAVALRHAVSTPGKRAALVTGDRSLARRVSTELLRFGISADDSGGTPLANTPPAALLRLAIQAALRPGDPLPLLALVKHPLLTLGQPRSMVRHAAELIELAALRGGTGRPDSADFAKLFEHSLTTKSDGGRPPFWLARFSAGRVKDAIAVTQHLVAALDPLLQLRERADLSVPQLAQASTAALEALGRHEDGSVTALYSGDAGQKLAQVLRDLVAAQSPFTFKAEEWPEVLEALLAPEVVKPRQGSDRAIAIWGALEARLLHVDTLVVGGLNEGVWPRKPESDRFMSRLMKGGLDLEPPERRIGLAAHDFQMAMGAPNVILARALRSGDAPAVPSRWLQRLLTFTGKEQAEIMQRRGEQLLVWAHALDAAPQTHYAPRPCPTPPIVNRPNHFSVTEIETLRRDPYAIYARRILGLRALDPVIRDPGAAERGTLFHAILHRFSLEADPNSPDALEQLLQAGRDCFAQSELPQDVEAVWWPRFETLAANIITWERNRFDVISRHAEARAEKTQVGSTRVTLSGYADRIDLLTGNMADILDYKTGSSPSKAQAHTLLSPQLALEAALLKRGSFRELGARESADLAFIRLRANGKVTPESILKHNKTIRSGAELGEEAWARLEKLLEHYADPAHGYLSRALPFREGETDGDYDHLARVLEWSAGGDGANAGANEGGEE</sequence>
<gene>
    <name evidence="2" type="primary">addB</name>
    <name evidence="2" type="ORF">ACFPLB_07920</name>
</gene>
<reference evidence="3" key="1">
    <citation type="journal article" date="2019" name="Int. J. Syst. Evol. Microbiol.">
        <title>The Global Catalogue of Microorganisms (GCM) 10K type strain sequencing project: providing services to taxonomists for standard genome sequencing and annotation.</title>
        <authorList>
            <consortium name="The Broad Institute Genomics Platform"/>
            <consortium name="The Broad Institute Genome Sequencing Center for Infectious Disease"/>
            <person name="Wu L."/>
            <person name="Ma J."/>
        </authorList>
    </citation>
    <scope>NUCLEOTIDE SEQUENCE [LARGE SCALE GENOMIC DNA]</scope>
    <source>
        <strain evidence="3">CGMCC 4.1415</strain>
    </source>
</reference>
<dbReference type="InterPro" id="IPR014153">
    <property type="entry name" value="Ds_break_AddB"/>
</dbReference>
<protein>
    <submittedName>
        <fullName evidence="2">Double-strand break repair protein AddB</fullName>
    </submittedName>
</protein>
<dbReference type="Proteomes" id="UP001596016">
    <property type="component" value="Unassembled WGS sequence"/>
</dbReference>
<evidence type="ECO:0000313" key="3">
    <source>
        <dbReference type="Proteomes" id="UP001596016"/>
    </source>
</evidence>
<accession>A0ABW0GXD3</accession>
<feature type="domain" description="PD-(D/E)XK endonuclease-like" evidence="1">
    <location>
        <begin position="771"/>
        <end position="1010"/>
    </location>
</feature>
<dbReference type="SUPFAM" id="SSF52980">
    <property type="entry name" value="Restriction endonuclease-like"/>
    <property type="match status" value="1"/>
</dbReference>
<dbReference type="SUPFAM" id="SSF52540">
    <property type="entry name" value="P-loop containing nucleoside triphosphate hydrolases"/>
    <property type="match status" value="1"/>
</dbReference>
<organism evidence="2 3">
    <name type="scientific">Aquamicrobium segne</name>
    <dbReference type="NCBI Taxonomy" id="469547"/>
    <lineage>
        <taxon>Bacteria</taxon>
        <taxon>Pseudomonadati</taxon>
        <taxon>Pseudomonadota</taxon>
        <taxon>Alphaproteobacteria</taxon>
        <taxon>Hyphomicrobiales</taxon>
        <taxon>Phyllobacteriaceae</taxon>
        <taxon>Aquamicrobium</taxon>
    </lineage>
</organism>
<name>A0ABW0GXD3_9HYPH</name>
<evidence type="ECO:0000313" key="2">
    <source>
        <dbReference type="EMBL" id="MFC5385890.1"/>
    </source>
</evidence>
<dbReference type="Gene3D" id="3.90.320.10">
    <property type="match status" value="1"/>
</dbReference>
<dbReference type="InterPro" id="IPR011335">
    <property type="entry name" value="Restrct_endonuc-II-like"/>
</dbReference>
<dbReference type="InterPro" id="IPR027417">
    <property type="entry name" value="P-loop_NTPase"/>
</dbReference>
<evidence type="ECO:0000259" key="1">
    <source>
        <dbReference type="Pfam" id="PF12705"/>
    </source>
</evidence>
<dbReference type="NCBIfam" id="TIGR02786">
    <property type="entry name" value="addB_alphas"/>
    <property type="match status" value="1"/>
</dbReference>